<feature type="binding site" description="axial binding residue" evidence="14">
    <location>
        <position position="92"/>
    </location>
    <ligand>
        <name>heme</name>
        <dbReference type="ChEBI" id="CHEBI:30413"/>
    </ligand>
    <ligandPart>
        <name>Fe</name>
        <dbReference type="ChEBI" id="CHEBI:18248"/>
    </ligandPart>
</feature>
<proteinExistence type="inferred from homology"/>
<keyword evidence="9 14" id="KW-1133">Transmembrane helix</keyword>
<evidence type="ECO:0000256" key="5">
    <source>
        <dbReference type="ARBA" id="ARBA00022475"/>
    </source>
</evidence>
<dbReference type="GO" id="GO:0005886">
    <property type="term" value="C:plasma membrane"/>
    <property type="evidence" value="ECO:0007669"/>
    <property type="project" value="UniProtKB-SubCell"/>
</dbReference>
<evidence type="ECO:0000256" key="8">
    <source>
        <dbReference type="ARBA" id="ARBA00022723"/>
    </source>
</evidence>
<keyword evidence="11 14" id="KW-0408">Iron</keyword>
<dbReference type="GO" id="GO:0006782">
    <property type="term" value="P:protoporphyrinogen IX biosynthetic process"/>
    <property type="evidence" value="ECO:0007669"/>
    <property type="project" value="UniProtKB-UniRule"/>
</dbReference>
<evidence type="ECO:0000256" key="15">
    <source>
        <dbReference type="PIRNR" id="PIRNR004638"/>
    </source>
</evidence>
<comment type="function">
    <text evidence="14 15">Catalyzes the oxidation of protoporphyrinogen IX to protoporphyrin IX.</text>
</comment>
<dbReference type="PIRSF" id="PIRSF004638">
    <property type="entry name" value="UCP004638"/>
    <property type="match status" value="1"/>
</dbReference>
<keyword evidence="8 14" id="KW-0479">Metal-binding</keyword>
<evidence type="ECO:0000256" key="10">
    <source>
        <dbReference type="ARBA" id="ARBA00023002"/>
    </source>
</evidence>
<comment type="subunit">
    <text evidence="14">Homodimer.</text>
</comment>
<dbReference type="Pfam" id="PF03653">
    <property type="entry name" value="UPF0093"/>
    <property type="match status" value="1"/>
</dbReference>
<comment type="caution">
    <text evidence="16">The sequence shown here is derived from an EMBL/GenBank/DDBJ whole genome shotgun (WGS) entry which is preliminary data.</text>
</comment>
<evidence type="ECO:0000256" key="2">
    <source>
        <dbReference type="ARBA" id="ARBA00005073"/>
    </source>
</evidence>
<dbReference type="UniPathway" id="UPA00251">
    <property type="reaction ID" value="UER00324"/>
</dbReference>
<comment type="cofactor">
    <cofactor evidence="14 15">
        <name>heme b</name>
        <dbReference type="ChEBI" id="CHEBI:60344"/>
    </cofactor>
    <text evidence="14 15">Binds 1 heme b (iron(II)-protoporphyrin IX) group per subunit.</text>
</comment>
<feature type="transmembrane region" description="Helical" evidence="14">
    <location>
        <begin position="6"/>
        <end position="27"/>
    </location>
</feature>
<evidence type="ECO:0000256" key="9">
    <source>
        <dbReference type="ARBA" id="ARBA00022989"/>
    </source>
</evidence>
<dbReference type="InterPro" id="IPR005265">
    <property type="entry name" value="HemJ-like"/>
</dbReference>
<comment type="pathway">
    <text evidence="2 14 15">Porphyrin-containing compound metabolism; protoporphyrin-IX biosynthesis; protoporphyrin-IX from protoporphyrinogen-IX: step 1/1.</text>
</comment>
<gene>
    <name evidence="16" type="ORF">DES35_101611</name>
</gene>
<dbReference type="AlphaFoldDB" id="A0A369AAK1"/>
<dbReference type="PANTHER" id="PTHR40255">
    <property type="entry name" value="UPF0093 MEMBRANE PROTEIN SLR1790"/>
    <property type="match status" value="1"/>
</dbReference>
<keyword evidence="5 14" id="KW-1003">Cell membrane</keyword>
<dbReference type="HAMAP" id="MF_02239">
    <property type="entry name" value="HemJ"/>
    <property type="match status" value="1"/>
</dbReference>
<dbReference type="EC" id="1.3.99.-" evidence="14 15"/>
<evidence type="ECO:0000313" key="17">
    <source>
        <dbReference type="Proteomes" id="UP000253517"/>
    </source>
</evidence>
<evidence type="ECO:0000256" key="4">
    <source>
        <dbReference type="ARBA" id="ARBA00017504"/>
    </source>
</evidence>
<feature type="transmembrane region" description="Helical" evidence="14">
    <location>
        <begin position="151"/>
        <end position="172"/>
    </location>
</feature>
<evidence type="ECO:0000256" key="7">
    <source>
        <dbReference type="ARBA" id="ARBA00022692"/>
    </source>
</evidence>
<feature type="transmembrane region" description="Helical" evidence="14">
    <location>
        <begin position="93"/>
        <end position="111"/>
    </location>
</feature>
<accession>A0A369AAK1</accession>
<dbReference type="EMBL" id="QPJS01000001">
    <property type="protein sequence ID" value="RCX05326.1"/>
    <property type="molecule type" value="Genomic_DNA"/>
</dbReference>
<comment type="catalytic activity">
    <reaction evidence="13 14 15">
        <text>protoporphyrinogen IX + 3 A = protoporphyrin IX + 3 AH2</text>
        <dbReference type="Rhea" id="RHEA:62000"/>
        <dbReference type="ChEBI" id="CHEBI:13193"/>
        <dbReference type="ChEBI" id="CHEBI:17499"/>
        <dbReference type="ChEBI" id="CHEBI:57306"/>
        <dbReference type="ChEBI" id="CHEBI:57307"/>
    </reaction>
</comment>
<evidence type="ECO:0000313" key="16">
    <source>
        <dbReference type="EMBL" id="RCX05326.1"/>
    </source>
</evidence>
<evidence type="ECO:0000256" key="13">
    <source>
        <dbReference type="ARBA" id="ARBA00048390"/>
    </source>
</evidence>
<feature type="transmembrane region" description="Helical" evidence="14">
    <location>
        <begin position="123"/>
        <end position="145"/>
    </location>
</feature>
<evidence type="ECO:0000256" key="11">
    <source>
        <dbReference type="ARBA" id="ARBA00023004"/>
    </source>
</evidence>
<comment type="subcellular location">
    <subcellularLocation>
        <location evidence="1 14">Cell membrane</location>
        <topology evidence="1 14">Multi-pass membrane protein</topology>
    </subcellularLocation>
</comment>
<dbReference type="RefSeq" id="WP_037355924.1">
    <property type="nucleotide sequence ID" value="NZ_BHZF01000001.1"/>
</dbReference>
<comment type="similarity">
    <text evidence="3 14 15">Belongs to the HemJ family.</text>
</comment>
<reference evidence="16 17" key="1">
    <citation type="submission" date="2018-07" db="EMBL/GenBank/DDBJ databases">
        <title>Genomic Encyclopedia of Type Strains, Phase IV (KMG-IV): sequencing the most valuable type-strain genomes for metagenomic binning, comparative biology and taxonomic classification.</title>
        <authorList>
            <person name="Goeker M."/>
        </authorList>
    </citation>
    <scope>NUCLEOTIDE SEQUENCE [LARGE SCALE GENOMIC DNA]</scope>
    <source>
        <strain evidence="16 17">DSM 21410</strain>
    </source>
</reference>
<feature type="binding site" description="axial binding residue" evidence="14">
    <location>
        <position position="8"/>
    </location>
    <ligand>
        <name>heme</name>
        <dbReference type="ChEBI" id="CHEBI:30413"/>
    </ligand>
    <ligandPart>
        <name>Fe</name>
        <dbReference type="ChEBI" id="CHEBI:18248"/>
    </ligandPart>
</feature>
<dbReference type="GO" id="GO:0046872">
    <property type="term" value="F:metal ion binding"/>
    <property type="evidence" value="ECO:0007669"/>
    <property type="project" value="UniProtKB-UniRule"/>
</dbReference>
<dbReference type="Proteomes" id="UP000253517">
    <property type="component" value="Unassembled WGS sequence"/>
</dbReference>
<dbReference type="GO" id="GO:0070818">
    <property type="term" value="F:protoporphyrinogen oxidase activity"/>
    <property type="evidence" value="ECO:0007669"/>
    <property type="project" value="UniProtKB-UniRule"/>
</dbReference>
<evidence type="ECO:0000256" key="14">
    <source>
        <dbReference type="HAMAP-Rule" id="MF_02239"/>
    </source>
</evidence>
<name>A0A369AAK1_9FLAO</name>
<evidence type="ECO:0000256" key="6">
    <source>
        <dbReference type="ARBA" id="ARBA00022617"/>
    </source>
</evidence>
<evidence type="ECO:0000256" key="1">
    <source>
        <dbReference type="ARBA" id="ARBA00004651"/>
    </source>
</evidence>
<feature type="transmembrane region" description="Helical" evidence="14">
    <location>
        <begin position="52"/>
        <end position="73"/>
    </location>
</feature>
<dbReference type="PANTHER" id="PTHR40255:SF1">
    <property type="entry name" value="PROTOPORPHYRINOGEN IX OXIDASE"/>
    <property type="match status" value="1"/>
</dbReference>
<keyword evidence="6 14" id="KW-0349">Heme</keyword>
<keyword evidence="7 14" id="KW-0812">Transmembrane</keyword>
<evidence type="ECO:0000256" key="12">
    <source>
        <dbReference type="ARBA" id="ARBA00023136"/>
    </source>
</evidence>
<protein>
    <recommendedName>
        <fullName evidence="4 14">Protoporphyrinogen IX oxidase</fullName>
        <shortName evidence="14">PPO</shortName>
        <ecNumber evidence="14 15">1.3.99.-</ecNumber>
    </recommendedName>
</protein>
<evidence type="ECO:0000256" key="3">
    <source>
        <dbReference type="ARBA" id="ARBA00006501"/>
    </source>
</evidence>
<keyword evidence="10 14" id="KW-0560">Oxidoreductase</keyword>
<organism evidence="16 17">
    <name type="scientific">Schleiferia thermophila</name>
    <dbReference type="NCBI Taxonomy" id="884107"/>
    <lineage>
        <taxon>Bacteria</taxon>
        <taxon>Pseudomonadati</taxon>
        <taxon>Bacteroidota</taxon>
        <taxon>Flavobacteriia</taxon>
        <taxon>Flavobacteriales</taxon>
        <taxon>Schleiferiaceae</taxon>
        <taxon>Schleiferia</taxon>
    </lineage>
</organism>
<keyword evidence="12 14" id="KW-0472">Membrane</keyword>
<keyword evidence="17" id="KW-1185">Reference proteome</keyword>
<sequence>MLYLKALHIIFVVTWFAGLFYMPRLLVYIREADEKGQSPDVRNQLILMADRLLYIITWPSAILTFVFGNWVLFEAGYHKIIFTAPGSWLAVKYVLVLVLYGYHFSLVHIFRKLKVGKLKMTSFALRLYNEIPTVLLIAIVMLVVVKSNISAVYGIIGLFILIAVLMTASYLYRANRKKVNHE</sequence>